<feature type="compositionally biased region" description="Pro residues" evidence="1">
    <location>
        <begin position="105"/>
        <end position="115"/>
    </location>
</feature>
<dbReference type="AlphaFoldDB" id="A0A6J4JBY5"/>
<feature type="non-terminal residue" evidence="2">
    <location>
        <position position="123"/>
    </location>
</feature>
<sequence>CPSPDRTSSRCRCVTSTPPQPSTRSGWVCAARRRLRPVPSCSPPSRSPSPSGRRCLVPTWALSTLGRGPGSCSGWPPTTRRSCTTIWWWRACPCSRRCRTAPSAAPSPSPTPTATPSPSTTAA</sequence>
<name>A0A6J4JBY5_9ACTN</name>
<gene>
    <name evidence="2" type="ORF">AVDCRST_MAG52-3428</name>
</gene>
<proteinExistence type="predicted"/>
<accession>A0A6J4JBY5</accession>
<reference evidence="2" key="1">
    <citation type="submission" date="2020-02" db="EMBL/GenBank/DDBJ databases">
        <authorList>
            <person name="Meier V. D."/>
        </authorList>
    </citation>
    <scope>NUCLEOTIDE SEQUENCE</scope>
    <source>
        <strain evidence="2">AVDCRST_MAG52</strain>
    </source>
</reference>
<feature type="compositionally biased region" description="Polar residues" evidence="1">
    <location>
        <begin position="14"/>
        <end position="25"/>
    </location>
</feature>
<feature type="non-terminal residue" evidence="2">
    <location>
        <position position="1"/>
    </location>
</feature>
<evidence type="ECO:0000256" key="1">
    <source>
        <dbReference type="SAM" id="MobiDB-lite"/>
    </source>
</evidence>
<protein>
    <submittedName>
        <fullName evidence="2">Uncharacterized protein</fullName>
    </submittedName>
</protein>
<feature type="region of interest" description="Disordered" evidence="1">
    <location>
        <begin position="1"/>
        <end position="25"/>
    </location>
</feature>
<evidence type="ECO:0000313" key="2">
    <source>
        <dbReference type="EMBL" id="CAA9274896.1"/>
    </source>
</evidence>
<dbReference type="EMBL" id="CADCTN010000233">
    <property type="protein sequence ID" value="CAA9274896.1"/>
    <property type="molecule type" value="Genomic_DNA"/>
</dbReference>
<feature type="region of interest" description="Disordered" evidence="1">
    <location>
        <begin position="98"/>
        <end position="123"/>
    </location>
</feature>
<organism evidence="2">
    <name type="scientific">uncultured Blastococcus sp</name>
    <dbReference type="NCBI Taxonomy" id="217144"/>
    <lineage>
        <taxon>Bacteria</taxon>
        <taxon>Bacillati</taxon>
        <taxon>Actinomycetota</taxon>
        <taxon>Actinomycetes</taxon>
        <taxon>Geodermatophilales</taxon>
        <taxon>Geodermatophilaceae</taxon>
        <taxon>Blastococcus</taxon>
        <taxon>environmental samples</taxon>
    </lineage>
</organism>